<dbReference type="Proteomes" id="UP000244956">
    <property type="component" value="Unassembled WGS sequence"/>
</dbReference>
<comment type="similarity">
    <text evidence="2">Belongs to the bacterial solute-binding protein 2 family.</text>
</comment>
<dbReference type="Gene3D" id="3.40.50.2300">
    <property type="match status" value="2"/>
</dbReference>
<organism evidence="6 7">
    <name type="scientific">Marinilabilia rubra</name>
    <dbReference type="NCBI Taxonomy" id="2162893"/>
    <lineage>
        <taxon>Bacteria</taxon>
        <taxon>Pseudomonadati</taxon>
        <taxon>Bacteroidota</taxon>
        <taxon>Bacteroidia</taxon>
        <taxon>Marinilabiliales</taxon>
        <taxon>Marinilabiliaceae</taxon>
        <taxon>Marinilabilia</taxon>
    </lineage>
</organism>
<dbReference type="PANTHER" id="PTHR30036:SF1">
    <property type="entry name" value="D-XYLOSE-BINDING PERIPLASMIC PROTEIN"/>
    <property type="match status" value="1"/>
</dbReference>
<reference evidence="6 7" key="1">
    <citation type="submission" date="2018-05" db="EMBL/GenBank/DDBJ databases">
        <title>Marinilabilia rubrum sp. nov., isolated from saltern sediment.</title>
        <authorList>
            <person name="Zhang R."/>
        </authorList>
    </citation>
    <scope>NUCLEOTIDE SEQUENCE [LARGE SCALE GENOMIC DNA]</scope>
    <source>
        <strain evidence="6 7">WTE16</strain>
    </source>
</reference>
<evidence type="ECO:0000256" key="2">
    <source>
        <dbReference type="ARBA" id="ARBA00007639"/>
    </source>
</evidence>
<dbReference type="GO" id="GO:0030246">
    <property type="term" value="F:carbohydrate binding"/>
    <property type="evidence" value="ECO:0007669"/>
    <property type="project" value="TreeGrafter"/>
</dbReference>
<evidence type="ECO:0000256" key="1">
    <source>
        <dbReference type="ARBA" id="ARBA00004196"/>
    </source>
</evidence>
<dbReference type="GO" id="GO:0030288">
    <property type="term" value="C:outer membrane-bounded periplasmic space"/>
    <property type="evidence" value="ECO:0007669"/>
    <property type="project" value="TreeGrafter"/>
</dbReference>
<evidence type="ECO:0000259" key="5">
    <source>
        <dbReference type="Pfam" id="PF13407"/>
    </source>
</evidence>
<feature type="domain" description="Periplasmic binding protein" evidence="5">
    <location>
        <begin position="27"/>
        <end position="281"/>
    </location>
</feature>
<dbReference type="OrthoDB" id="9773673at2"/>
<name>A0A2U2B9U1_9BACT</name>
<comment type="caution">
    <text evidence="6">The sequence shown here is derived from an EMBL/GenBank/DDBJ whole genome shotgun (WGS) entry which is preliminary data.</text>
</comment>
<keyword evidence="3 4" id="KW-0732">Signal</keyword>
<dbReference type="RefSeq" id="WP_109263913.1">
    <property type="nucleotide sequence ID" value="NZ_QEWP01000005.1"/>
</dbReference>
<dbReference type="InterPro" id="IPR028082">
    <property type="entry name" value="Peripla_BP_I"/>
</dbReference>
<dbReference type="PROSITE" id="PS51257">
    <property type="entry name" value="PROKAR_LIPOPROTEIN"/>
    <property type="match status" value="1"/>
</dbReference>
<proteinExistence type="inferred from homology"/>
<dbReference type="AlphaFoldDB" id="A0A2U2B9U1"/>
<dbReference type="InterPro" id="IPR025997">
    <property type="entry name" value="SBP_2_dom"/>
</dbReference>
<evidence type="ECO:0000313" key="6">
    <source>
        <dbReference type="EMBL" id="PWD99812.1"/>
    </source>
</evidence>
<keyword evidence="7" id="KW-1185">Reference proteome</keyword>
<evidence type="ECO:0000256" key="4">
    <source>
        <dbReference type="SAM" id="SignalP"/>
    </source>
</evidence>
<feature type="chain" id="PRO_5015564384" description="Periplasmic binding protein domain-containing protein" evidence="4">
    <location>
        <begin position="19"/>
        <end position="319"/>
    </location>
</feature>
<dbReference type="PANTHER" id="PTHR30036">
    <property type="entry name" value="D-XYLOSE-BINDING PERIPLASMIC PROTEIN"/>
    <property type="match status" value="1"/>
</dbReference>
<evidence type="ECO:0000256" key="3">
    <source>
        <dbReference type="ARBA" id="ARBA00022729"/>
    </source>
</evidence>
<feature type="signal peptide" evidence="4">
    <location>
        <begin position="1"/>
        <end position="18"/>
    </location>
</feature>
<dbReference type="EMBL" id="QEWP01000005">
    <property type="protein sequence ID" value="PWD99812.1"/>
    <property type="molecule type" value="Genomic_DNA"/>
</dbReference>
<accession>A0A2U2B9U1</accession>
<dbReference type="InterPro" id="IPR050555">
    <property type="entry name" value="Bact_Solute-Bind_Prot2"/>
</dbReference>
<gene>
    <name evidence="6" type="ORF">DDZ16_07915</name>
</gene>
<sequence length="319" mass="35936">MRTILLPFILLLVLSACNIDSGTKKVGFLVTSFEVERFRKEADYFKAKMAEYGYEVILKDCDENHALQYERAKEMLAEEIDILIVIPVNIKTAGNIVDLAVNQDVPVVAYNRMIMDADIEMLIYSDNEFIGEVMTRSVLNKMDGGNLAVLAGDRMDPNAVEQKEAMDKMISQHKKAKNINVVYDTYIEDWNNEIAAIEFQQIAKVYEVNGIIAGNDAMANAIIDIIQQRNPDYPVYVSGQDGDQIALENIANGFQVATVYHPYDKLAGKAAEIVRDILENKNTEEHISGKVFNGLKEVPVARIRSEVITRENVESYIEE</sequence>
<dbReference type="SUPFAM" id="SSF53822">
    <property type="entry name" value="Periplasmic binding protein-like I"/>
    <property type="match status" value="1"/>
</dbReference>
<protein>
    <recommendedName>
        <fullName evidence="5">Periplasmic binding protein domain-containing protein</fullName>
    </recommendedName>
</protein>
<evidence type="ECO:0000313" key="7">
    <source>
        <dbReference type="Proteomes" id="UP000244956"/>
    </source>
</evidence>
<comment type="subcellular location">
    <subcellularLocation>
        <location evidence="1">Cell envelope</location>
    </subcellularLocation>
</comment>
<dbReference type="Pfam" id="PF13407">
    <property type="entry name" value="Peripla_BP_4"/>
    <property type="match status" value="1"/>
</dbReference>